<evidence type="ECO:0000313" key="3">
    <source>
        <dbReference type="Proteomes" id="UP000176774"/>
    </source>
</evidence>
<feature type="transmembrane region" description="Helical" evidence="1">
    <location>
        <begin position="55"/>
        <end position="80"/>
    </location>
</feature>
<dbReference type="EMBL" id="MHPA01000016">
    <property type="protein sequence ID" value="OGZ73066.1"/>
    <property type="molecule type" value="Genomic_DNA"/>
</dbReference>
<dbReference type="InterPro" id="IPR029044">
    <property type="entry name" value="Nucleotide-diphossugar_trans"/>
</dbReference>
<keyword evidence="1" id="KW-0472">Membrane</keyword>
<name>A0A1G2IE92_9BACT</name>
<keyword evidence="1" id="KW-1133">Transmembrane helix</keyword>
<dbReference type="AlphaFoldDB" id="A0A1G2IE92"/>
<dbReference type="PANTHER" id="PTHR36851:SF1">
    <property type="entry name" value="GLYCO_TRANS_2-LIKE DOMAIN-CONTAINING PROTEIN"/>
    <property type="match status" value="1"/>
</dbReference>
<feature type="transmembrane region" description="Helical" evidence="1">
    <location>
        <begin position="469"/>
        <end position="489"/>
    </location>
</feature>
<dbReference type="SUPFAM" id="SSF53448">
    <property type="entry name" value="Nucleotide-diphospho-sugar transferases"/>
    <property type="match status" value="1"/>
</dbReference>
<accession>A0A1G2IE92</accession>
<dbReference type="PANTHER" id="PTHR36851">
    <property type="entry name" value="UNNAMED PRODUCT"/>
    <property type="match status" value="1"/>
</dbReference>
<protein>
    <recommendedName>
        <fullName evidence="4">Glycosyltransferase 2-like domain-containing protein</fullName>
    </recommendedName>
</protein>
<proteinExistence type="predicted"/>
<evidence type="ECO:0008006" key="4">
    <source>
        <dbReference type="Google" id="ProtNLM"/>
    </source>
</evidence>
<evidence type="ECO:0000313" key="2">
    <source>
        <dbReference type="EMBL" id="OGZ73066.1"/>
    </source>
</evidence>
<dbReference type="STRING" id="1802214.A2908_01950"/>
<feature type="transmembrane region" description="Helical" evidence="1">
    <location>
        <begin position="394"/>
        <end position="414"/>
    </location>
</feature>
<organism evidence="2 3">
    <name type="scientific">Candidatus Staskawiczbacteria bacterium RIFCSPLOWO2_01_FULL_38_12b</name>
    <dbReference type="NCBI Taxonomy" id="1802214"/>
    <lineage>
        <taxon>Bacteria</taxon>
        <taxon>Candidatus Staskawicziibacteriota</taxon>
    </lineage>
</organism>
<evidence type="ECO:0000256" key="1">
    <source>
        <dbReference type="SAM" id="Phobius"/>
    </source>
</evidence>
<feature type="transmembrane region" description="Helical" evidence="1">
    <location>
        <begin position="26"/>
        <end position="49"/>
    </location>
</feature>
<sequence>MDKKEYLDISKASDIEDKKERGLYRFFEMIPGMVSFGTLLGVLVFSWLIPLWVSIFIICFCFYYLFRIFYFSLHQIVGYIKTKRHMRKDWLQMLKKIKHKNWKKIYHVVILPTYKEGEHIIKESLDSLASSTYPKEKLIIVLAIEERAGEEFKEIARKIEKAYAGKFFKFLIVVHPKNIKGEIAGKGSNVAYAGNMVKNAIIDVLKIPYEDILISSFDVDTKVYPQYFSCLTWYYLTEENPLRASYQPIPVYNNNIWTVTFFARVVSTSNTFWQMIQQERSEKLTTYSSHAIPAKVFFEVGYPSNVVCDDSRIFWRAYLYYNGDYRVVPIYYLVSMDAVDSPSIFTSMVNQYKQQKRWAWGCAEIPYTLYGFLQNKDIPFWKKISHSYTLIDGYWSWATASLLLFALGWLPIFLGGNKFNVTMLSFNLPILTSRVMTISLVGMMVSAVLSTMLLPPIPKGVSKLKKITIFFQWIFLPFTLIIFGAFPALDAQMRLMLGKYMGFWVTEKIRS</sequence>
<feature type="transmembrane region" description="Helical" evidence="1">
    <location>
        <begin position="435"/>
        <end position="457"/>
    </location>
</feature>
<gene>
    <name evidence="2" type="ORF">A2908_01950</name>
</gene>
<keyword evidence="1" id="KW-0812">Transmembrane</keyword>
<dbReference type="Proteomes" id="UP000176774">
    <property type="component" value="Unassembled WGS sequence"/>
</dbReference>
<comment type="caution">
    <text evidence="2">The sequence shown here is derived from an EMBL/GenBank/DDBJ whole genome shotgun (WGS) entry which is preliminary data.</text>
</comment>
<reference evidence="2 3" key="1">
    <citation type="journal article" date="2016" name="Nat. Commun.">
        <title>Thousands of microbial genomes shed light on interconnected biogeochemical processes in an aquifer system.</title>
        <authorList>
            <person name="Anantharaman K."/>
            <person name="Brown C.T."/>
            <person name="Hug L.A."/>
            <person name="Sharon I."/>
            <person name="Castelle C.J."/>
            <person name="Probst A.J."/>
            <person name="Thomas B.C."/>
            <person name="Singh A."/>
            <person name="Wilkins M.J."/>
            <person name="Karaoz U."/>
            <person name="Brodie E.L."/>
            <person name="Williams K.H."/>
            <person name="Hubbard S.S."/>
            <person name="Banfield J.F."/>
        </authorList>
    </citation>
    <scope>NUCLEOTIDE SEQUENCE [LARGE SCALE GENOMIC DNA]</scope>
</reference>
<dbReference type="Gene3D" id="3.90.550.10">
    <property type="entry name" value="Spore Coat Polysaccharide Biosynthesis Protein SpsA, Chain A"/>
    <property type="match status" value="1"/>
</dbReference>